<gene>
    <name evidence="1" type="ORF">METZ01_LOCUS348505</name>
</gene>
<name>A0A382RGC9_9ZZZZ</name>
<proteinExistence type="predicted"/>
<dbReference type="PROSITE" id="PS01137">
    <property type="entry name" value="TATD_1"/>
    <property type="match status" value="1"/>
</dbReference>
<accession>A0A382RGC9</accession>
<evidence type="ECO:0000313" key="1">
    <source>
        <dbReference type="EMBL" id="SVC95651.1"/>
    </source>
</evidence>
<dbReference type="EMBL" id="UINC01120883">
    <property type="protein sequence ID" value="SVC95651.1"/>
    <property type="molecule type" value="Genomic_DNA"/>
</dbReference>
<feature type="non-terminal residue" evidence="1">
    <location>
        <position position="23"/>
    </location>
</feature>
<dbReference type="SUPFAM" id="SSF51556">
    <property type="entry name" value="Metallo-dependent hydrolases"/>
    <property type="match status" value="1"/>
</dbReference>
<organism evidence="1">
    <name type="scientific">marine metagenome</name>
    <dbReference type="NCBI Taxonomy" id="408172"/>
    <lineage>
        <taxon>unclassified sequences</taxon>
        <taxon>metagenomes</taxon>
        <taxon>ecological metagenomes</taxon>
    </lineage>
</organism>
<reference evidence="1" key="1">
    <citation type="submission" date="2018-05" db="EMBL/GenBank/DDBJ databases">
        <authorList>
            <person name="Lanie J.A."/>
            <person name="Ng W.-L."/>
            <person name="Kazmierczak K.M."/>
            <person name="Andrzejewski T.M."/>
            <person name="Davidsen T.M."/>
            <person name="Wayne K.J."/>
            <person name="Tettelin H."/>
            <person name="Glass J.I."/>
            <person name="Rusch D."/>
            <person name="Podicherti R."/>
            <person name="Tsui H.-C.T."/>
            <person name="Winkler M.E."/>
        </authorList>
    </citation>
    <scope>NUCLEOTIDE SEQUENCE</scope>
</reference>
<protein>
    <submittedName>
        <fullName evidence="1">Uncharacterized protein</fullName>
    </submittedName>
</protein>
<dbReference type="InterPro" id="IPR032466">
    <property type="entry name" value="Metal_Hydrolase"/>
</dbReference>
<sequence length="23" mass="2706">MLIDSHCHLDFEDFNEDRDAVLA</sequence>
<dbReference type="AlphaFoldDB" id="A0A382RGC9"/>
<dbReference type="InterPro" id="IPR018228">
    <property type="entry name" value="DNase_TatD-rel_CS"/>
</dbReference>